<evidence type="ECO:0000259" key="16">
    <source>
        <dbReference type="Pfam" id="PF02770"/>
    </source>
</evidence>
<dbReference type="InterPro" id="IPR046373">
    <property type="entry name" value="Acyl-CoA_Oxase/DH_mid-dom_sf"/>
</dbReference>
<feature type="domain" description="Acyl-CoA oxidase C-terminal" evidence="15">
    <location>
        <begin position="483"/>
        <end position="660"/>
    </location>
</feature>
<dbReference type="UniPathway" id="UPA00661"/>
<evidence type="ECO:0000259" key="15">
    <source>
        <dbReference type="Pfam" id="PF01756"/>
    </source>
</evidence>
<evidence type="ECO:0000256" key="3">
    <source>
        <dbReference type="ARBA" id="ARBA00004275"/>
    </source>
</evidence>
<feature type="binding site" evidence="14">
    <location>
        <position position="141"/>
    </location>
    <ligand>
        <name>FAD</name>
        <dbReference type="ChEBI" id="CHEBI:57692"/>
    </ligand>
</feature>
<evidence type="ECO:0000256" key="2">
    <source>
        <dbReference type="ARBA" id="ARBA00001974"/>
    </source>
</evidence>
<reference evidence="19 20" key="1">
    <citation type="submission" date="2016-07" db="EMBL/GenBank/DDBJ databases">
        <title>Pervasive Adenine N6-methylation of Active Genes in Fungi.</title>
        <authorList>
            <consortium name="DOE Joint Genome Institute"/>
            <person name="Mondo S.J."/>
            <person name="Dannebaum R.O."/>
            <person name="Kuo R.C."/>
            <person name="Labutti K."/>
            <person name="Haridas S."/>
            <person name="Kuo A."/>
            <person name="Salamov A."/>
            <person name="Ahrendt S.R."/>
            <person name="Lipzen A."/>
            <person name="Sullivan W."/>
            <person name="Andreopoulos W.B."/>
            <person name="Clum A."/>
            <person name="Lindquist E."/>
            <person name="Daum C."/>
            <person name="Ramamoorthy G.K."/>
            <person name="Gryganskyi A."/>
            <person name="Culley D."/>
            <person name="Magnuson J.K."/>
            <person name="James T.Y."/>
            <person name="O'Malley M.A."/>
            <person name="Stajich J.E."/>
            <person name="Spatafora J.W."/>
            <person name="Visel A."/>
            <person name="Grigoriev I.V."/>
        </authorList>
    </citation>
    <scope>NUCLEOTIDE SEQUENCE [LARGE SCALE GENOMIC DNA]</scope>
    <source>
        <strain evidence="19 20">ATCC 12442</strain>
    </source>
</reference>
<comment type="catalytic activity">
    <reaction evidence="1">
        <text>a 2,3-saturated acyl-CoA + O2 = a (2E)-enoyl-CoA + H2O2</text>
        <dbReference type="Rhea" id="RHEA:38959"/>
        <dbReference type="ChEBI" id="CHEBI:15379"/>
        <dbReference type="ChEBI" id="CHEBI:16240"/>
        <dbReference type="ChEBI" id="CHEBI:58856"/>
        <dbReference type="ChEBI" id="CHEBI:65111"/>
        <dbReference type="EC" id="1.3.3.6"/>
    </reaction>
</comment>
<gene>
    <name evidence="19" type="ORF">DL89DRAFT_128362</name>
</gene>
<evidence type="ECO:0000256" key="10">
    <source>
        <dbReference type="ARBA" id="ARBA00023098"/>
    </source>
</evidence>
<dbReference type="FunFam" id="1.20.140.10:FF:000005">
    <property type="entry name" value="Acyl-coenzyme A oxidase"/>
    <property type="match status" value="1"/>
</dbReference>
<dbReference type="Gene3D" id="2.40.110.10">
    <property type="entry name" value="Butyryl-CoA Dehydrogenase, subunit A, domain 2"/>
    <property type="match status" value="1"/>
</dbReference>
<dbReference type="FunFam" id="1.20.140.10:FF:000013">
    <property type="entry name" value="Acyl-coenzyme A oxidase"/>
    <property type="match status" value="1"/>
</dbReference>
<proteinExistence type="inferred from homology"/>
<comment type="cofactor">
    <cofactor evidence="2">
        <name>FAD</name>
        <dbReference type="ChEBI" id="CHEBI:57692"/>
    </cofactor>
</comment>
<sequence length="681" mass="75873">MSNQQALDIERERSGSTINQQQVKELFHGGAESLSKREWIASLVAKEPVFSKTGQEFLSRAERFHRGLAKGKRFAELRNQYGLDQEESMLFLKLFVDDFVPACLHIDMFLPVLRNQSSKEQWARWGSEAESMRMLGCYAQTELGHGSNLSGLETTATLDKAADEWVINSPTASAAKYWIGALGKTCTHAAVVAQLIIDGKSYGAHPFLVPIRSLDDHTLLPGIRALDIGPKVGAGQMDNGWAMFDQVRIPRTNMLMGYSQVDQDGTYHKPLNDRLRYGTMTYVRVHIVEFASLALSRAITIAVRYSVVRRQGSTRMYQGGEPQVLDYQTQQHRLLPLLAQAYAFSITGHWMGRHYHTLMDMLQNGDDSLLADVHAYSSALKSYTTKVVADGSEDARKSMGGHGYSMFNGISEPLGTYQATNTFEGENVLLTQQAASYLLKIYRAIKAGKQVLPAQEYTVGYLYRLLASPAALAEDRPKDILSPNGLVAMFEHRAARLLRAVGDAHLDGAGWETQLIAFAQLARAHVQVLVVRNFFGELAHHRLDGSTAQAMLDLAKLHALHLVLYTDLGEFVEDGFLATAQLDKMRAEYLRLLQSIRGNAVALVDAFGWPDWYLNSALGASDGRAYDRLVEAIQSEPLNTTEVDSRGVIRGYDEFIRPLIRGECGEFSMRMQEARHAKAKM</sequence>
<comment type="caution">
    <text evidence="19">The sequence shown here is derived from an EMBL/GenBank/DDBJ whole genome shotgun (WGS) entry which is preliminary data.</text>
</comment>
<keyword evidence="9" id="KW-0560">Oxidoreductase</keyword>
<name>A0A1Y1WE96_9FUNG</name>
<evidence type="ECO:0000256" key="13">
    <source>
        <dbReference type="PIRSR" id="PIRSR000168-1"/>
    </source>
</evidence>
<evidence type="ECO:0000256" key="6">
    <source>
        <dbReference type="ARBA" id="ARBA00022630"/>
    </source>
</evidence>
<dbReference type="InterPro" id="IPR055060">
    <property type="entry name" value="ACOX_C_alpha1"/>
</dbReference>
<keyword evidence="20" id="KW-1185">Reference proteome</keyword>
<keyword evidence="10" id="KW-0443">Lipid metabolism</keyword>
<evidence type="ECO:0000256" key="14">
    <source>
        <dbReference type="PIRSR" id="PIRSR000168-2"/>
    </source>
</evidence>
<evidence type="ECO:0000313" key="19">
    <source>
        <dbReference type="EMBL" id="ORX71566.1"/>
    </source>
</evidence>
<dbReference type="InterPro" id="IPR037069">
    <property type="entry name" value="AcylCoA_DH/ox_N_sf"/>
</dbReference>
<dbReference type="AlphaFoldDB" id="A0A1Y1WE96"/>
<keyword evidence="6 12" id="KW-0285">Flavoprotein</keyword>
<dbReference type="RefSeq" id="XP_040745081.1">
    <property type="nucleotide sequence ID" value="XM_040883293.1"/>
</dbReference>
<dbReference type="GO" id="GO:0003997">
    <property type="term" value="F:acyl-CoA oxidase activity"/>
    <property type="evidence" value="ECO:0007669"/>
    <property type="project" value="UniProtKB-EC"/>
</dbReference>
<dbReference type="GO" id="GO:0005777">
    <property type="term" value="C:peroxisome"/>
    <property type="evidence" value="ECO:0007669"/>
    <property type="project" value="UniProtKB-SubCell"/>
</dbReference>
<dbReference type="OrthoDB" id="538336at2759"/>
<dbReference type="Pfam" id="PF02770">
    <property type="entry name" value="Acyl-CoA_dh_M"/>
    <property type="match status" value="1"/>
</dbReference>
<evidence type="ECO:0000256" key="9">
    <source>
        <dbReference type="ARBA" id="ARBA00023002"/>
    </source>
</evidence>
<dbReference type="Gene3D" id="1.10.540.10">
    <property type="entry name" value="Acyl-CoA dehydrogenase/oxidase, N-terminal domain"/>
    <property type="match status" value="1"/>
</dbReference>
<dbReference type="Proteomes" id="UP000193922">
    <property type="component" value="Unassembled WGS sequence"/>
</dbReference>
<dbReference type="Gene3D" id="1.20.140.10">
    <property type="entry name" value="Butyryl-CoA Dehydrogenase, subunit A, domain 3"/>
    <property type="match status" value="2"/>
</dbReference>
<dbReference type="InterPro" id="IPR002655">
    <property type="entry name" value="Acyl-CoA_oxidase_C"/>
</dbReference>
<dbReference type="InterPro" id="IPR009100">
    <property type="entry name" value="AcylCoA_DH/oxidase_NM_dom_sf"/>
</dbReference>
<keyword evidence="11" id="KW-0576">Peroxisome</keyword>
<keyword evidence="7 12" id="KW-0274">FAD</keyword>
<comment type="subcellular location">
    <subcellularLocation>
        <location evidence="3">Peroxisome</location>
    </subcellularLocation>
</comment>
<feature type="domain" description="Acyl-coenzyme A oxidase N-terminal" evidence="17">
    <location>
        <begin position="20"/>
        <end position="134"/>
    </location>
</feature>
<dbReference type="PIRSF" id="PIRSF000168">
    <property type="entry name" value="Acyl-CoA_oxidase"/>
    <property type="match status" value="1"/>
</dbReference>
<dbReference type="Pfam" id="PF01756">
    <property type="entry name" value="ACOX"/>
    <property type="match status" value="1"/>
</dbReference>
<dbReference type="GO" id="GO:0055088">
    <property type="term" value="P:lipid homeostasis"/>
    <property type="evidence" value="ECO:0007669"/>
    <property type="project" value="TreeGrafter"/>
</dbReference>
<dbReference type="InterPro" id="IPR029320">
    <property type="entry name" value="Acyl-CoA_ox_N"/>
</dbReference>
<dbReference type="PANTHER" id="PTHR10909:SF250">
    <property type="entry name" value="PEROXISOMAL ACYL-COENZYME A OXIDASE 1"/>
    <property type="match status" value="1"/>
</dbReference>
<dbReference type="GO" id="GO:0071949">
    <property type="term" value="F:FAD binding"/>
    <property type="evidence" value="ECO:0007669"/>
    <property type="project" value="InterPro"/>
</dbReference>
<evidence type="ECO:0000256" key="12">
    <source>
        <dbReference type="PIRNR" id="PIRNR000168"/>
    </source>
</evidence>
<accession>A0A1Y1WE96</accession>
<organism evidence="19 20">
    <name type="scientific">Linderina pennispora</name>
    <dbReference type="NCBI Taxonomy" id="61395"/>
    <lineage>
        <taxon>Eukaryota</taxon>
        <taxon>Fungi</taxon>
        <taxon>Fungi incertae sedis</taxon>
        <taxon>Zoopagomycota</taxon>
        <taxon>Kickxellomycotina</taxon>
        <taxon>Kickxellomycetes</taxon>
        <taxon>Kickxellales</taxon>
        <taxon>Kickxellaceae</taxon>
        <taxon>Linderina</taxon>
    </lineage>
</organism>
<feature type="domain" description="Acyl-CoA oxidase C-alpha1" evidence="18">
    <location>
        <begin position="277"/>
        <end position="439"/>
    </location>
</feature>
<feature type="domain" description="Acyl-CoA oxidase/dehydrogenase middle" evidence="16">
    <location>
        <begin position="137"/>
        <end position="247"/>
    </location>
</feature>
<dbReference type="GeneID" id="63799941"/>
<dbReference type="GO" id="GO:0033540">
    <property type="term" value="P:fatty acid beta-oxidation using acyl-CoA oxidase"/>
    <property type="evidence" value="ECO:0007669"/>
    <property type="project" value="UniProtKB-UniPathway"/>
</dbReference>
<dbReference type="InterPro" id="IPR036250">
    <property type="entry name" value="AcylCo_DH-like_C"/>
</dbReference>
<evidence type="ECO:0000256" key="7">
    <source>
        <dbReference type="ARBA" id="ARBA00022827"/>
    </source>
</evidence>
<protein>
    <recommendedName>
        <fullName evidence="12">Acyl-coenzyme A oxidase</fullName>
    </recommendedName>
</protein>
<evidence type="ECO:0000259" key="18">
    <source>
        <dbReference type="Pfam" id="PF22924"/>
    </source>
</evidence>
<evidence type="ECO:0000256" key="1">
    <source>
        <dbReference type="ARBA" id="ARBA00001201"/>
    </source>
</evidence>
<dbReference type="Pfam" id="PF14749">
    <property type="entry name" value="Acyl-CoA_ox_N"/>
    <property type="match status" value="1"/>
</dbReference>
<feature type="active site" description="Proton acceptor" evidence="13">
    <location>
        <position position="424"/>
    </location>
</feature>
<dbReference type="STRING" id="61395.A0A1Y1WE96"/>
<evidence type="ECO:0000256" key="4">
    <source>
        <dbReference type="ARBA" id="ARBA00004846"/>
    </source>
</evidence>
<keyword evidence="8" id="KW-0276">Fatty acid metabolism</keyword>
<dbReference type="FunFam" id="2.40.110.10:FF:000003">
    <property type="entry name" value="Acyl-coenzyme A oxidase"/>
    <property type="match status" value="1"/>
</dbReference>
<dbReference type="SUPFAM" id="SSF47203">
    <property type="entry name" value="Acyl-CoA dehydrogenase C-terminal domain-like"/>
    <property type="match status" value="2"/>
</dbReference>
<comment type="pathway">
    <text evidence="4">Lipid metabolism; peroxisomal fatty acid beta-oxidation.</text>
</comment>
<dbReference type="Pfam" id="PF22924">
    <property type="entry name" value="ACOX_C_alpha1"/>
    <property type="match status" value="1"/>
</dbReference>
<comment type="similarity">
    <text evidence="5 12">Belongs to the acyl-CoA oxidase family.</text>
</comment>
<dbReference type="PANTHER" id="PTHR10909">
    <property type="entry name" value="ELECTRON TRANSPORT OXIDOREDUCTASE"/>
    <property type="match status" value="1"/>
</dbReference>
<dbReference type="InterPro" id="IPR006091">
    <property type="entry name" value="Acyl-CoA_Oxase/DH_mid-dom"/>
</dbReference>
<evidence type="ECO:0000256" key="5">
    <source>
        <dbReference type="ARBA" id="ARBA00006288"/>
    </source>
</evidence>
<dbReference type="GO" id="GO:0005504">
    <property type="term" value="F:fatty acid binding"/>
    <property type="evidence" value="ECO:0007669"/>
    <property type="project" value="TreeGrafter"/>
</dbReference>
<feature type="binding site" evidence="14">
    <location>
        <position position="180"/>
    </location>
    <ligand>
        <name>FAD</name>
        <dbReference type="ChEBI" id="CHEBI:57692"/>
    </ligand>
</feature>
<dbReference type="EMBL" id="MCFD01000004">
    <property type="protein sequence ID" value="ORX71566.1"/>
    <property type="molecule type" value="Genomic_DNA"/>
</dbReference>
<evidence type="ECO:0000259" key="17">
    <source>
        <dbReference type="Pfam" id="PF14749"/>
    </source>
</evidence>
<evidence type="ECO:0000313" key="20">
    <source>
        <dbReference type="Proteomes" id="UP000193922"/>
    </source>
</evidence>
<evidence type="ECO:0000256" key="8">
    <source>
        <dbReference type="ARBA" id="ARBA00022832"/>
    </source>
</evidence>
<evidence type="ECO:0000256" key="11">
    <source>
        <dbReference type="ARBA" id="ARBA00023140"/>
    </source>
</evidence>
<dbReference type="SUPFAM" id="SSF56645">
    <property type="entry name" value="Acyl-CoA dehydrogenase NM domain-like"/>
    <property type="match status" value="1"/>
</dbReference>
<dbReference type="InterPro" id="IPR012258">
    <property type="entry name" value="Acyl-CoA_oxidase"/>
</dbReference>